<keyword evidence="3" id="KW-1185">Reference proteome</keyword>
<organism evidence="2 3">
    <name type="scientific">Reticulomyxa filosa</name>
    <dbReference type="NCBI Taxonomy" id="46433"/>
    <lineage>
        <taxon>Eukaryota</taxon>
        <taxon>Sar</taxon>
        <taxon>Rhizaria</taxon>
        <taxon>Retaria</taxon>
        <taxon>Foraminifera</taxon>
        <taxon>Monothalamids</taxon>
        <taxon>Reticulomyxidae</taxon>
        <taxon>Reticulomyxa</taxon>
    </lineage>
</organism>
<feature type="transmembrane region" description="Helical" evidence="1">
    <location>
        <begin position="81"/>
        <end position="106"/>
    </location>
</feature>
<comment type="caution">
    <text evidence="2">The sequence shown here is derived from an EMBL/GenBank/DDBJ whole genome shotgun (WGS) entry which is preliminary data.</text>
</comment>
<keyword evidence="1" id="KW-0812">Transmembrane</keyword>
<evidence type="ECO:0000313" key="2">
    <source>
        <dbReference type="EMBL" id="ETO07289.1"/>
    </source>
</evidence>
<dbReference type="AlphaFoldDB" id="X6M076"/>
<feature type="transmembrane region" description="Helical" evidence="1">
    <location>
        <begin position="43"/>
        <end position="60"/>
    </location>
</feature>
<accession>X6M076</accession>
<feature type="transmembrane region" description="Helical" evidence="1">
    <location>
        <begin position="155"/>
        <end position="174"/>
    </location>
</feature>
<feature type="transmembrane region" description="Helical" evidence="1">
    <location>
        <begin position="222"/>
        <end position="240"/>
    </location>
</feature>
<protein>
    <recommendedName>
        <fullName evidence="4">RGS domain-containing protein</fullName>
    </recommendedName>
</protein>
<dbReference type="EMBL" id="ASPP01026290">
    <property type="protein sequence ID" value="ETO07289.1"/>
    <property type="molecule type" value="Genomic_DNA"/>
</dbReference>
<sequence length="470" mass="55379">MSNTYIYIFWGETLLEWSLGIINLFYLFRFWSFRHFPTVNKRHTLLVVFQNISGILFLVVEKPAYMYLSFIKTYNAEYWPVAVLETVGFWLGVYGLISFVIARAWLLSYDVHLSLANSEKKWIIHINSNEGSVKVKGNHQWYVKHKNTLGNDRFLFLYVLLPGIICLCGVVNTLKFILKNIMIIRTIQFTAFLFCTILYFYLWKYHLPSYHDYIFLRAEMKWISYISMVVVASYAIYALLDFLGPDEARFQFCLLAIFNPLYALLIAGVCFCSTYVVLEWASLNDFYKQYKQKNGKRDSQVARELTIEYESWRKQKQQQRTQTEQSKGKKVKPAQNNLRWWNKRWNWAPNVFPSSNTCTSHSHSLPCLSLKDMLAVMFRLEIFMDFLLHEFAHENLLAVIELTQFEAYHMGQSSERDKELQQASLPTMTTTPTYELSQLQFALLSRGSSQKLIVFHYVEKKICISTQIQI</sequence>
<evidence type="ECO:0008006" key="4">
    <source>
        <dbReference type="Google" id="ProtNLM"/>
    </source>
</evidence>
<evidence type="ECO:0000313" key="3">
    <source>
        <dbReference type="Proteomes" id="UP000023152"/>
    </source>
</evidence>
<name>X6M076_RETFI</name>
<reference evidence="2 3" key="1">
    <citation type="journal article" date="2013" name="Curr. Biol.">
        <title>The Genome of the Foraminiferan Reticulomyxa filosa.</title>
        <authorList>
            <person name="Glockner G."/>
            <person name="Hulsmann N."/>
            <person name="Schleicher M."/>
            <person name="Noegel A.A."/>
            <person name="Eichinger L."/>
            <person name="Gallinger C."/>
            <person name="Pawlowski J."/>
            <person name="Sierra R."/>
            <person name="Euteneuer U."/>
            <person name="Pillet L."/>
            <person name="Moustafa A."/>
            <person name="Platzer M."/>
            <person name="Groth M."/>
            <person name="Szafranski K."/>
            <person name="Schliwa M."/>
        </authorList>
    </citation>
    <scope>NUCLEOTIDE SEQUENCE [LARGE SCALE GENOMIC DNA]</scope>
</reference>
<evidence type="ECO:0000256" key="1">
    <source>
        <dbReference type="SAM" id="Phobius"/>
    </source>
</evidence>
<gene>
    <name evidence="2" type="ORF">RFI_30104</name>
</gene>
<feature type="transmembrane region" description="Helical" evidence="1">
    <location>
        <begin position="181"/>
        <end position="202"/>
    </location>
</feature>
<feature type="transmembrane region" description="Helical" evidence="1">
    <location>
        <begin position="7"/>
        <end position="31"/>
    </location>
</feature>
<dbReference type="Proteomes" id="UP000023152">
    <property type="component" value="Unassembled WGS sequence"/>
</dbReference>
<keyword evidence="1" id="KW-1133">Transmembrane helix</keyword>
<proteinExistence type="predicted"/>
<keyword evidence="1" id="KW-0472">Membrane</keyword>
<feature type="transmembrane region" description="Helical" evidence="1">
    <location>
        <begin position="252"/>
        <end position="278"/>
    </location>
</feature>